<protein>
    <submittedName>
        <fullName evidence="2">Uncharacterized protein</fullName>
    </submittedName>
</protein>
<feature type="compositionally biased region" description="Polar residues" evidence="1">
    <location>
        <begin position="23"/>
        <end position="32"/>
    </location>
</feature>
<feature type="compositionally biased region" description="Basic and acidic residues" evidence="1">
    <location>
        <begin position="42"/>
        <end position="52"/>
    </location>
</feature>
<evidence type="ECO:0000313" key="2">
    <source>
        <dbReference type="EMBL" id="KAJ5197759.1"/>
    </source>
</evidence>
<comment type="caution">
    <text evidence="2">The sequence shown here is derived from an EMBL/GenBank/DDBJ whole genome shotgun (WGS) entry which is preliminary data.</text>
</comment>
<organism evidence="2 3">
    <name type="scientific">Penicillium cinerascens</name>
    <dbReference type="NCBI Taxonomy" id="70096"/>
    <lineage>
        <taxon>Eukaryota</taxon>
        <taxon>Fungi</taxon>
        <taxon>Dikarya</taxon>
        <taxon>Ascomycota</taxon>
        <taxon>Pezizomycotina</taxon>
        <taxon>Eurotiomycetes</taxon>
        <taxon>Eurotiomycetidae</taxon>
        <taxon>Eurotiales</taxon>
        <taxon>Aspergillaceae</taxon>
        <taxon>Penicillium</taxon>
    </lineage>
</organism>
<sequence>MVGLFWSTKKSQFPGPTMIRVQTASSRNTRNAHNAHRTLPAGRDRPGGRHDVLQGAEGV</sequence>
<accession>A0A9W9JIT6</accession>
<proteinExistence type="predicted"/>
<evidence type="ECO:0000313" key="3">
    <source>
        <dbReference type="Proteomes" id="UP001150904"/>
    </source>
</evidence>
<feature type="region of interest" description="Disordered" evidence="1">
    <location>
        <begin position="23"/>
        <end position="59"/>
    </location>
</feature>
<reference evidence="2" key="2">
    <citation type="journal article" date="2023" name="IMA Fungus">
        <title>Comparative genomic study of the Penicillium genus elucidates a diverse pangenome and 15 lateral gene transfer events.</title>
        <authorList>
            <person name="Petersen C."/>
            <person name="Sorensen T."/>
            <person name="Nielsen M.R."/>
            <person name="Sondergaard T.E."/>
            <person name="Sorensen J.L."/>
            <person name="Fitzpatrick D.A."/>
            <person name="Frisvad J.C."/>
            <person name="Nielsen K.L."/>
        </authorList>
    </citation>
    <scope>NUCLEOTIDE SEQUENCE</scope>
    <source>
        <strain evidence="2">IBT 15544</strain>
    </source>
</reference>
<evidence type="ECO:0000256" key="1">
    <source>
        <dbReference type="SAM" id="MobiDB-lite"/>
    </source>
</evidence>
<dbReference type="EMBL" id="JAPQKR010000014">
    <property type="protein sequence ID" value="KAJ5197759.1"/>
    <property type="molecule type" value="Genomic_DNA"/>
</dbReference>
<reference evidence="2" key="1">
    <citation type="submission" date="2022-12" db="EMBL/GenBank/DDBJ databases">
        <authorList>
            <person name="Petersen C."/>
        </authorList>
    </citation>
    <scope>NUCLEOTIDE SEQUENCE</scope>
    <source>
        <strain evidence="2">IBT 15544</strain>
    </source>
</reference>
<gene>
    <name evidence="2" type="ORF">N7498_006876</name>
</gene>
<dbReference type="AlphaFoldDB" id="A0A9W9JIT6"/>
<name>A0A9W9JIT6_9EURO</name>
<dbReference type="Proteomes" id="UP001150904">
    <property type="component" value="Unassembled WGS sequence"/>
</dbReference>
<dbReference type="GeneID" id="83181239"/>
<dbReference type="RefSeq" id="XP_058306187.1">
    <property type="nucleotide sequence ID" value="XM_058453938.1"/>
</dbReference>
<keyword evidence="3" id="KW-1185">Reference proteome</keyword>